<sequence length="136" mass="15058">MDNEEFGKGKFFRARRLSAALNERLVLKDFNIEDEVGSAGKPLVKQVLNVGVTNNMLEIRFYFAGKGTTRIPERGVYGPIISAISVFSDLKLCSSEKTKGTVYVVVGAVGASCLIAIILGSLWWKGYLPGKWRRKK</sequence>
<keyword evidence="10" id="KW-0325">Glycoprotein</keyword>
<gene>
    <name evidence="15" type="ORF">DCAF_LOCUS23084</name>
</gene>
<feature type="transmembrane region" description="Helical" evidence="13">
    <location>
        <begin position="101"/>
        <end position="124"/>
    </location>
</feature>
<comment type="catalytic activity">
    <reaction evidence="11">
        <text>L-threonyl-[protein] + ATP = O-phospho-L-threonyl-[protein] + ADP + H(+)</text>
        <dbReference type="Rhea" id="RHEA:46608"/>
        <dbReference type="Rhea" id="RHEA-COMP:11060"/>
        <dbReference type="Rhea" id="RHEA-COMP:11605"/>
        <dbReference type="ChEBI" id="CHEBI:15378"/>
        <dbReference type="ChEBI" id="CHEBI:30013"/>
        <dbReference type="ChEBI" id="CHEBI:30616"/>
        <dbReference type="ChEBI" id="CHEBI:61977"/>
        <dbReference type="ChEBI" id="CHEBI:456216"/>
        <dbReference type="EC" id="2.7.11.1"/>
    </reaction>
</comment>
<dbReference type="Proteomes" id="UP001314170">
    <property type="component" value="Unassembled WGS sequence"/>
</dbReference>
<keyword evidence="5" id="KW-0808">Transferase</keyword>
<evidence type="ECO:0000256" key="7">
    <source>
        <dbReference type="ARBA" id="ARBA00022741"/>
    </source>
</evidence>
<dbReference type="PANTHER" id="PTHR48006">
    <property type="entry name" value="LEUCINE-RICH REPEAT-CONTAINING PROTEIN DDB_G0281931-RELATED"/>
    <property type="match status" value="1"/>
</dbReference>
<dbReference type="GO" id="GO:0005524">
    <property type="term" value="F:ATP binding"/>
    <property type="evidence" value="ECO:0007669"/>
    <property type="project" value="UniProtKB-KW"/>
</dbReference>
<evidence type="ECO:0000256" key="4">
    <source>
        <dbReference type="ARBA" id="ARBA00022553"/>
    </source>
</evidence>
<reference evidence="15 16" key="1">
    <citation type="submission" date="2024-01" db="EMBL/GenBank/DDBJ databases">
        <authorList>
            <person name="Waweru B."/>
        </authorList>
    </citation>
    <scope>NUCLEOTIDE SEQUENCE [LARGE SCALE GENOMIC DNA]</scope>
</reference>
<evidence type="ECO:0000313" key="15">
    <source>
        <dbReference type="EMBL" id="CAK7350355.1"/>
    </source>
</evidence>
<dbReference type="EC" id="2.7.11.1" evidence="2"/>
<keyword evidence="6" id="KW-0732">Signal</keyword>
<name>A0AAV1SGZ4_9ROSI</name>
<evidence type="ECO:0000256" key="6">
    <source>
        <dbReference type="ARBA" id="ARBA00022729"/>
    </source>
</evidence>
<evidence type="ECO:0000256" key="11">
    <source>
        <dbReference type="ARBA" id="ARBA00047899"/>
    </source>
</evidence>
<evidence type="ECO:0000256" key="10">
    <source>
        <dbReference type="ARBA" id="ARBA00023180"/>
    </source>
</evidence>
<protein>
    <recommendedName>
        <fullName evidence="2">non-specific serine/threonine protein kinase</fullName>
        <ecNumber evidence="2">2.7.11.1</ecNumber>
    </recommendedName>
</protein>
<dbReference type="EMBL" id="CAWUPB010001184">
    <property type="protein sequence ID" value="CAK7350355.1"/>
    <property type="molecule type" value="Genomic_DNA"/>
</dbReference>
<evidence type="ECO:0000256" key="5">
    <source>
        <dbReference type="ARBA" id="ARBA00022679"/>
    </source>
</evidence>
<dbReference type="Pfam" id="PF11721">
    <property type="entry name" value="Malectin"/>
    <property type="match status" value="1"/>
</dbReference>
<keyword evidence="9" id="KW-0675">Receptor</keyword>
<keyword evidence="4" id="KW-0597">Phosphoprotein</keyword>
<keyword evidence="16" id="KW-1185">Reference proteome</keyword>
<keyword evidence="8" id="KW-0067">ATP-binding</keyword>
<accession>A0AAV1SGZ4</accession>
<comment type="subcellular location">
    <subcellularLocation>
        <location evidence="1">Membrane</location>
        <topology evidence="1">Single-pass type I membrane protein</topology>
    </subcellularLocation>
</comment>
<dbReference type="GO" id="GO:0004674">
    <property type="term" value="F:protein serine/threonine kinase activity"/>
    <property type="evidence" value="ECO:0007669"/>
    <property type="project" value="UniProtKB-KW"/>
</dbReference>
<dbReference type="InterPro" id="IPR051824">
    <property type="entry name" value="LRR_Rcpt-Like_S/T_Kinase"/>
</dbReference>
<dbReference type="InterPro" id="IPR021720">
    <property type="entry name" value="Malectin_dom"/>
</dbReference>
<evidence type="ECO:0000256" key="12">
    <source>
        <dbReference type="ARBA" id="ARBA00048679"/>
    </source>
</evidence>
<organism evidence="15 16">
    <name type="scientific">Dovyalis caffra</name>
    <dbReference type="NCBI Taxonomy" id="77055"/>
    <lineage>
        <taxon>Eukaryota</taxon>
        <taxon>Viridiplantae</taxon>
        <taxon>Streptophyta</taxon>
        <taxon>Embryophyta</taxon>
        <taxon>Tracheophyta</taxon>
        <taxon>Spermatophyta</taxon>
        <taxon>Magnoliopsida</taxon>
        <taxon>eudicotyledons</taxon>
        <taxon>Gunneridae</taxon>
        <taxon>Pentapetalae</taxon>
        <taxon>rosids</taxon>
        <taxon>fabids</taxon>
        <taxon>Malpighiales</taxon>
        <taxon>Salicaceae</taxon>
        <taxon>Flacourtieae</taxon>
        <taxon>Dovyalis</taxon>
    </lineage>
</organism>
<feature type="non-terminal residue" evidence="15">
    <location>
        <position position="136"/>
    </location>
</feature>
<keyword evidence="7" id="KW-0547">Nucleotide-binding</keyword>
<keyword evidence="3" id="KW-0723">Serine/threonine-protein kinase</keyword>
<keyword evidence="13" id="KW-1133">Transmembrane helix</keyword>
<keyword evidence="3" id="KW-0418">Kinase</keyword>
<evidence type="ECO:0000256" key="8">
    <source>
        <dbReference type="ARBA" id="ARBA00022840"/>
    </source>
</evidence>
<evidence type="ECO:0000256" key="13">
    <source>
        <dbReference type="SAM" id="Phobius"/>
    </source>
</evidence>
<dbReference type="Gene3D" id="2.60.120.430">
    <property type="entry name" value="Galactose-binding lectin"/>
    <property type="match status" value="1"/>
</dbReference>
<comment type="caution">
    <text evidence="15">The sequence shown here is derived from an EMBL/GenBank/DDBJ whole genome shotgun (WGS) entry which is preliminary data.</text>
</comment>
<dbReference type="AlphaFoldDB" id="A0AAV1SGZ4"/>
<evidence type="ECO:0000313" key="16">
    <source>
        <dbReference type="Proteomes" id="UP001314170"/>
    </source>
</evidence>
<comment type="catalytic activity">
    <reaction evidence="12">
        <text>L-seryl-[protein] + ATP = O-phospho-L-seryl-[protein] + ADP + H(+)</text>
        <dbReference type="Rhea" id="RHEA:17989"/>
        <dbReference type="Rhea" id="RHEA-COMP:9863"/>
        <dbReference type="Rhea" id="RHEA-COMP:11604"/>
        <dbReference type="ChEBI" id="CHEBI:15378"/>
        <dbReference type="ChEBI" id="CHEBI:29999"/>
        <dbReference type="ChEBI" id="CHEBI:30616"/>
        <dbReference type="ChEBI" id="CHEBI:83421"/>
        <dbReference type="ChEBI" id="CHEBI:456216"/>
        <dbReference type="EC" id="2.7.11.1"/>
    </reaction>
</comment>
<keyword evidence="13" id="KW-0472">Membrane</keyword>
<dbReference type="PANTHER" id="PTHR48006:SF72">
    <property type="entry name" value="LRR RECEPTOR-LIKE SERINE_THREONINE-PROTEIN KINASE RFK1-RELATED"/>
    <property type="match status" value="1"/>
</dbReference>
<dbReference type="GO" id="GO:0016020">
    <property type="term" value="C:membrane"/>
    <property type="evidence" value="ECO:0007669"/>
    <property type="project" value="UniProtKB-SubCell"/>
</dbReference>
<evidence type="ECO:0000256" key="9">
    <source>
        <dbReference type="ARBA" id="ARBA00023170"/>
    </source>
</evidence>
<keyword evidence="13" id="KW-0812">Transmembrane</keyword>
<evidence type="ECO:0000259" key="14">
    <source>
        <dbReference type="Pfam" id="PF11721"/>
    </source>
</evidence>
<evidence type="ECO:0000256" key="3">
    <source>
        <dbReference type="ARBA" id="ARBA00022527"/>
    </source>
</evidence>
<evidence type="ECO:0000256" key="2">
    <source>
        <dbReference type="ARBA" id="ARBA00012513"/>
    </source>
</evidence>
<proteinExistence type="predicted"/>
<feature type="domain" description="Malectin" evidence="14">
    <location>
        <begin position="15"/>
        <end position="84"/>
    </location>
</feature>
<evidence type="ECO:0000256" key="1">
    <source>
        <dbReference type="ARBA" id="ARBA00004479"/>
    </source>
</evidence>